<dbReference type="PANTHER" id="PTHR43521">
    <property type="entry name" value="ALPHA-AMINOADIPIC SEMIALDEHYDE DEHYDROGENASE"/>
    <property type="match status" value="1"/>
</dbReference>
<dbReference type="OrthoDB" id="310895at2759"/>
<comment type="caution">
    <text evidence="4">The sequence shown here is derived from an EMBL/GenBank/DDBJ whole genome shotgun (WGS) entry which is preliminary data.</text>
</comment>
<dbReference type="EMBL" id="MLFT02000006">
    <property type="protein sequence ID" value="PHT45856.1"/>
    <property type="molecule type" value="Genomic_DNA"/>
</dbReference>
<dbReference type="PANTHER" id="PTHR43521:SF1">
    <property type="entry name" value="ALPHA-AMINOADIPIC SEMIALDEHYDE DEHYDROGENASE"/>
    <property type="match status" value="1"/>
</dbReference>
<proteinExistence type="inferred from homology"/>
<evidence type="ECO:0000313" key="5">
    <source>
        <dbReference type="Proteomes" id="UP000224567"/>
    </source>
</evidence>
<sequence length="156" mass="17080">MLLSLVLDMISSMQHASILHIPSVLFIVPQFLHQKRLKLLSEIGDAHRAKLQNLGWPVSIEMGKIHAEEIGDQLDLLQVKLENEFEGRKILTDGSVIESEANFVQPTIVEISPRVQVVKEELPQGSDCGIVNVNVPTNGAGIVCSFGDDREAGSDS</sequence>
<dbReference type="STRING" id="33114.A0A2G2WKU6"/>
<keyword evidence="5" id="KW-1185">Reference proteome</keyword>
<name>A0A2G2WKU6_CAPBA</name>
<accession>A0A2G2WKU6</accession>
<protein>
    <submittedName>
        <fullName evidence="4">Uncharacterized protein</fullName>
    </submittedName>
</protein>
<dbReference type="GO" id="GO:0004029">
    <property type="term" value="F:aldehyde dehydrogenase (NAD+) activity"/>
    <property type="evidence" value="ECO:0007669"/>
    <property type="project" value="InterPro"/>
</dbReference>
<comment type="similarity">
    <text evidence="1">Belongs to the aldehyde dehydrogenase family.</text>
</comment>
<evidence type="ECO:0000256" key="3">
    <source>
        <dbReference type="ARBA" id="ARBA00023027"/>
    </source>
</evidence>
<keyword evidence="2" id="KW-0560">Oxidoreductase</keyword>
<reference evidence="5" key="2">
    <citation type="journal article" date="2017" name="J. Anim. Genet.">
        <title>Multiple reference genome sequences of hot pepper reveal the massive evolution of plant disease resistance genes by retroduplication.</title>
        <authorList>
            <person name="Kim S."/>
            <person name="Park J."/>
            <person name="Yeom S.-I."/>
            <person name="Kim Y.-M."/>
            <person name="Seo E."/>
            <person name="Kim K.-T."/>
            <person name="Kim M.-S."/>
            <person name="Lee J.M."/>
            <person name="Cheong K."/>
            <person name="Shin H.-S."/>
            <person name="Kim S.-B."/>
            <person name="Han K."/>
            <person name="Lee J."/>
            <person name="Park M."/>
            <person name="Lee H.-A."/>
            <person name="Lee H.-Y."/>
            <person name="Lee Y."/>
            <person name="Oh S."/>
            <person name="Lee J.H."/>
            <person name="Choi E."/>
            <person name="Choi E."/>
            <person name="Lee S.E."/>
            <person name="Jeon J."/>
            <person name="Kim H."/>
            <person name="Choi G."/>
            <person name="Song H."/>
            <person name="Lee J."/>
            <person name="Lee S.-C."/>
            <person name="Kwon J.-K."/>
            <person name="Lee H.-Y."/>
            <person name="Koo N."/>
            <person name="Hong Y."/>
            <person name="Kim R.W."/>
            <person name="Kang W.-H."/>
            <person name="Huh J.H."/>
            <person name="Kang B.-C."/>
            <person name="Yang T.-J."/>
            <person name="Lee Y.-H."/>
            <person name="Bennetzen J.L."/>
            <person name="Choi D."/>
        </authorList>
    </citation>
    <scope>NUCLEOTIDE SEQUENCE [LARGE SCALE GENOMIC DNA]</scope>
    <source>
        <strain evidence="5">cv. PBC81</strain>
    </source>
</reference>
<dbReference type="Proteomes" id="UP000224567">
    <property type="component" value="Unassembled WGS sequence"/>
</dbReference>
<keyword evidence="3" id="KW-0520">NAD</keyword>
<evidence type="ECO:0000256" key="2">
    <source>
        <dbReference type="ARBA" id="ARBA00023002"/>
    </source>
</evidence>
<evidence type="ECO:0000313" key="4">
    <source>
        <dbReference type="EMBL" id="PHT45856.1"/>
    </source>
</evidence>
<dbReference type="InterPro" id="IPR044638">
    <property type="entry name" value="ALDH7A1-like"/>
</dbReference>
<dbReference type="AlphaFoldDB" id="A0A2G2WKU6"/>
<reference evidence="4 5" key="1">
    <citation type="journal article" date="2017" name="Genome Biol.">
        <title>New reference genome sequences of hot pepper reveal the massive evolution of plant disease-resistance genes by retroduplication.</title>
        <authorList>
            <person name="Kim S."/>
            <person name="Park J."/>
            <person name="Yeom S.I."/>
            <person name="Kim Y.M."/>
            <person name="Seo E."/>
            <person name="Kim K.T."/>
            <person name="Kim M.S."/>
            <person name="Lee J.M."/>
            <person name="Cheong K."/>
            <person name="Shin H.S."/>
            <person name="Kim S.B."/>
            <person name="Han K."/>
            <person name="Lee J."/>
            <person name="Park M."/>
            <person name="Lee H.A."/>
            <person name="Lee H.Y."/>
            <person name="Lee Y."/>
            <person name="Oh S."/>
            <person name="Lee J.H."/>
            <person name="Choi E."/>
            <person name="Choi E."/>
            <person name="Lee S.E."/>
            <person name="Jeon J."/>
            <person name="Kim H."/>
            <person name="Choi G."/>
            <person name="Song H."/>
            <person name="Lee J."/>
            <person name="Lee S.C."/>
            <person name="Kwon J.K."/>
            <person name="Lee H.Y."/>
            <person name="Koo N."/>
            <person name="Hong Y."/>
            <person name="Kim R.W."/>
            <person name="Kang W.H."/>
            <person name="Huh J.H."/>
            <person name="Kang B.C."/>
            <person name="Yang T.J."/>
            <person name="Lee Y.H."/>
            <person name="Bennetzen J.L."/>
            <person name="Choi D."/>
        </authorList>
    </citation>
    <scope>NUCLEOTIDE SEQUENCE [LARGE SCALE GENOMIC DNA]</scope>
    <source>
        <strain evidence="5">cv. PBC81</strain>
    </source>
</reference>
<evidence type="ECO:0000256" key="1">
    <source>
        <dbReference type="ARBA" id="ARBA00009986"/>
    </source>
</evidence>
<organism evidence="4 5">
    <name type="scientific">Capsicum baccatum</name>
    <name type="common">Peruvian pepper</name>
    <dbReference type="NCBI Taxonomy" id="33114"/>
    <lineage>
        <taxon>Eukaryota</taxon>
        <taxon>Viridiplantae</taxon>
        <taxon>Streptophyta</taxon>
        <taxon>Embryophyta</taxon>
        <taxon>Tracheophyta</taxon>
        <taxon>Spermatophyta</taxon>
        <taxon>Magnoliopsida</taxon>
        <taxon>eudicotyledons</taxon>
        <taxon>Gunneridae</taxon>
        <taxon>Pentapetalae</taxon>
        <taxon>asterids</taxon>
        <taxon>lamiids</taxon>
        <taxon>Solanales</taxon>
        <taxon>Solanaceae</taxon>
        <taxon>Solanoideae</taxon>
        <taxon>Capsiceae</taxon>
        <taxon>Capsicum</taxon>
    </lineage>
</organism>
<gene>
    <name evidence="4" type="ORF">CQW23_15014</name>
</gene>